<organism evidence="1 2">
    <name type="scientific">Sorangium cellulosum</name>
    <name type="common">Polyangium cellulosum</name>
    <dbReference type="NCBI Taxonomy" id="56"/>
    <lineage>
        <taxon>Bacteria</taxon>
        <taxon>Pseudomonadati</taxon>
        <taxon>Myxococcota</taxon>
        <taxon>Polyangia</taxon>
        <taxon>Polyangiales</taxon>
        <taxon>Polyangiaceae</taxon>
        <taxon>Sorangium</taxon>
    </lineage>
</organism>
<dbReference type="AlphaFoldDB" id="A0A150TZR3"/>
<accession>A0A150TZR3</accession>
<protein>
    <submittedName>
        <fullName evidence="1">Uncharacterized protein</fullName>
    </submittedName>
</protein>
<evidence type="ECO:0000313" key="1">
    <source>
        <dbReference type="EMBL" id="KYG10086.1"/>
    </source>
</evidence>
<dbReference type="Gene3D" id="3.30.43.20">
    <property type="match status" value="1"/>
</dbReference>
<dbReference type="EMBL" id="JEME01000449">
    <property type="protein sequence ID" value="KYG10086.1"/>
    <property type="molecule type" value="Genomic_DNA"/>
</dbReference>
<reference evidence="1 2" key="1">
    <citation type="submission" date="2014-02" db="EMBL/GenBank/DDBJ databases">
        <title>The small core and large imbalanced accessory genome model reveals a collaborative survival strategy of Sorangium cellulosum strains in nature.</title>
        <authorList>
            <person name="Han K."/>
            <person name="Peng R."/>
            <person name="Blom J."/>
            <person name="Li Y.-Z."/>
        </authorList>
    </citation>
    <scope>NUCLEOTIDE SEQUENCE [LARGE SCALE GENOMIC DNA]</scope>
    <source>
        <strain evidence="1 2">So0007-03</strain>
    </source>
</reference>
<name>A0A150TZR3_SORCE</name>
<gene>
    <name evidence="1" type="ORF">BE21_14160</name>
</gene>
<comment type="caution">
    <text evidence="1">The sequence shown here is derived from an EMBL/GenBank/DDBJ whole genome shotgun (WGS) entry which is preliminary data.</text>
</comment>
<sequence length="60" mass="6659">MAVPSGFDLTSERFFADPFPTLERLRTEAPVYFFEPLQCFIITAPADIEGLVRAATCSTT</sequence>
<proteinExistence type="predicted"/>
<dbReference type="Proteomes" id="UP000075502">
    <property type="component" value="Unassembled WGS sequence"/>
</dbReference>
<evidence type="ECO:0000313" key="2">
    <source>
        <dbReference type="Proteomes" id="UP000075502"/>
    </source>
</evidence>